<dbReference type="Proteomes" id="UP000467305">
    <property type="component" value="Unassembled WGS sequence"/>
</dbReference>
<dbReference type="InterPro" id="IPR036291">
    <property type="entry name" value="NAD(P)-bd_dom_sf"/>
</dbReference>
<accession>A0A7J5ALD8</accession>
<proteinExistence type="predicted"/>
<evidence type="ECO:0000313" key="3">
    <source>
        <dbReference type="Proteomes" id="UP000467305"/>
    </source>
</evidence>
<dbReference type="Gene3D" id="3.40.50.720">
    <property type="entry name" value="NAD(P)-binding Rossmann-like Domain"/>
    <property type="match status" value="1"/>
</dbReference>
<gene>
    <name evidence="2" type="ORF">F7018_09505</name>
</gene>
<dbReference type="InterPro" id="IPR001509">
    <property type="entry name" value="Epimerase_deHydtase"/>
</dbReference>
<dbReference type="Pfam" id="PF01370">
    <property type="entry name" value="Epimerase"/>
    <property type="match status" value="1"/>
</dbReference>
<evidence type="ECO:0000313" key="2">
    <source>
        <dbReference type="EMBL" id="KAB1158422.1"/>
    </source>
</evidence>
<evidence type="ECO:0000259" key="1">
    <source>
        <dbReference type="Pfam" id="PF01370"/>
    </source>
</evidence>
<dbReference type="AlphaFoldDB" id="A0A7J5ALD8"/>
<name>A0A7J5ALD8_9FLAO</name>
<dbReference type="InterPro" id="IPR051783">
    <property type="entry name" value="NAD(P)-dependent_oxidoreduct"/>
</dbReference>
<protein>
    <submittedName>
        <fullName evidence="2">NAD-dependent epimerase/dehydratase family protein</fullName>
    </submittedName>
</protein>
<feature type="domain" description="NAD-dependent epimerase/dehydratase" evidence="1">
    <location>
        <begin position="71"/>
        <end position="128"/>
    </location>
</feature>
<dbReference type="PANTHER" id="PTHR48079">
    <property type="entry name" value="PROTEIN YEEZ"/>
    <property type="match status" value="1"/>
</dbReference>
<keyword evidence="3" id="KW-1185">Reference proteome</keyword>
<dbReference type="PANTHER" id="PTHR48079:SF6">
    <property type="entry name" value="NAD(P)-BINDING DOMAIN-CONTAINING PROTEIN-RELATED"/>
    <property type="match status" value="1"/>
</dbReference>
<dbReference type="GO" id="GO:0005737">
    <property type="term" value="C:cytoplasm"/>
    <property type="evidence" value="ECO:0007669"/>
    <property type="project" value="TreeGrafter"/>
</dbReference>
<dbReference type="OrthoDB" id="751203at2"/>
<dbReference type="SUPFAM" id="SSF51735">
    <property type="entry name" value="NAD(P)-binding Rossmann-fold domains"/>
    <property type="match status" value="1"/>
</dbReference>
<sequence length="253" mass="29111">MKDVSILGCGWLGLPLAEYLLKKEYNVKGSTTSKNKLSIFKEKGIAPFLIDIDASFNKEIQLFLSSDILIVAITSKNIVSYKNLINEIEKSAVKKVIFISSTSVYPSLNKVITEEETLISSPLAEIENLFKENKYFKTTVIRFAGLLGRDRNPGNWFENRKIPHPKGFVNMIHQDDCIQIIYQIIKLNVWGEVFNACSNHHPTRKEFYINAKVKMKKEPPVFDDSLDLKYKIISSDKLQKQLNYTFIYDDLLF</sequence>
<reference evidence="2 3" key="1">
    <citation type="submission" date="2019-09" db="EMBL/GenBank/DDBJ databases">
        <authorList>
            <person name="Cao W.R."/>
        </authorList>
    </citation>
    <scope>NUCLEOTIDE SEQUENCE [LARGE SCALE GENOMIC DNA]</scope>
    <source>
        <strain evidence="3">a4</strain>
    </source>
</reference>
<organism evidence="2 3">
    <name type="scientific">Tenacibaculum aiptasiae</name>
    <dbReference type="NCBI Taxonomy" id="426481"/>
    <lineage>
        <taxon>Bacteria</taxon>
        <taxon>Pseudomonadati</taxon>
        <taxon>Bacteroidota</taxon>
        <taxon>Flavobacteriia</taxon>
        <taxon>Flavobacteriales</taxon>
        <taxon>Flavobacteriaceae</taxon>
        <taxon>Tenacibaculum</taxon>
    </lineage>
</organism>
<dbReference type="EMBL" id="WAAU01000013">
    <property type="protein sequence ID" value="KAB1158422.1"/>
    <property type="molecule type" value="Genomic_DNA"/>
</dbReference>
<dbReference type="GO" id="GO:0004029">
    <property type="term" value="F:aldehyde dehydrogenase (NAD+) activity"/>
    <property type="evidence" value="ECO:0007669"/>
    <property type="project" value="TreeGrafter"/>
</dbReference>
<comment type="caution">
    <text evidence="2">The sequence shown here is derived from an EMBL/GenBank/DDBJ whole genome shotgun (WGS) entry which is preliminary data.</text>
</comment>